<evidence type="ECO:0000259" key="1">
    <source>
        <dbReference type="PROSITE" id="PS50878"/>
    </source>
</evidence>
<organism evidence="2 3">
    <name type="scientific">Gasterosteus aculeatus aculeatus</name>
    <name type="common">three-spined stickleback</name>
    <dbReference type="NCBI Taxonomy" id="481459"/>
    <lineage>
        <taxon>Eukaryota</taxon>
        <taxon>Metazoa</taxon>
        <taxon>Chordata</taxon>
        <taxon>Craniata</taxon>
        <taxon>Vertebrata</taxon>
        <taxon>Euteleostomi</taxon>
        <taxon>Actinopterygii</taxon>
        <taxon>Neopterygii</taxon>
        <taxon>Teleostei</taxon>
        <taxon>Neoteleostei</taxon>
        <taxon>Acanthomorphata</taxon>
        <taxon>Eupercaria</taxon>
        <taxon>Perciformes</taxon>
        <taxon>Cottioidei</taxon>
        <taxon>Gasterosteales</taxon>
        <taxon>Gasterosteidae</taxon>
        <taxon>Gasterosteus</taxon>
    </lineage>
</organism>
<dbReference type="Ensembl" id="ENSGACT00000067512.1">
    <property type="protein sequence ID" value="ENSGACP00000064936.1"/>
    <property type="gene ID" value="ENSGACG00000030411.1"/>
</dbReference>
<reference evidence="2 3" key="1">
    <citation type="journal article" date="2021" name="G3 (Bethesda)">
        <title>Improved contiguity of the threespine stickleback genome using long-read sequencing.</title>
        <authorList>
            <person name="Nath S."/>
            <person name="Shaw D.E."/>
            <person name="White M.A."/>
        </authorList>
    </citation>
    <scope>NUCLEOTIDE SEQUENCE [LARGE SCALE GENOMIC DNA]</scope>
    <source>
        <strain evidence="2 3">Lake Benthic</strain>
    </source>
</reference>
<dbReference type="Gene3D" id="3.60.10.10">
    <property type="entry name" value="Endonuclease/exonuclease/phosphatase"/>
    <property type="match status" value="1"/>
</dbReference>
<dbReference type="SUPFAM" id="SSF56672">
    <property type="entry name" value="DNA/RNA polymerases"/>
    <property type="match status" value="1"/>
</dbReference>
<dbReference type="AlphaFoldDB" id="A0AAQ4RMD0"/>
<protein>
    <recommendedName>
        <fullName evidence="1">Reverse transcriptase domain-containing protein</fullName>
    </recommendedName>
</protein>
<sequence>MAVPRRIFYFWGGDFNCTENDLKDRNHAEPHPASQRVLRQLVQSYGLVDVWRRMHADCRQYTWSLFKEGRISSARLDRFYVFKQHFNIFKMCSIVPAVFTDHSLLLCNVFIGNVLPRSAYWHFNSVLTCDQNFREVFVYFWGVFRLRKSEFSSLKQWWDHGKIEIGLLCQQHTFNVTRDIARSMKDLETEIVELEHLSESTGDRGHFEVLKGKKMALADLFNVKVQGALVRSRFQTITEMDTPSSFFFGLEKKSGQGRVIHSLLGDVGQPVVEPCQIRRRAVAFFSSLYTSEYGEEEALMEELCSELPQVQEETNAMLDRPISPGELRAALMGMQGGRAPGIDGLSAEFYKAFWDILADDILEVLNDSLASGSMPMSCRRAVITLLPKKGNPQDIGNWRPVSLLCVDYKLLSKVFASRLREAMEQVIHRDQTYCVPGRSMVDNVYLIRDVLEVSSSLGNNTGLISLDQEKAFDRVEHNFLWKVMQSFGFSAGFIAKIKVLYRDIESVLKINGSLCAPFRVYRGVRQGCALSGMLYTLSLEPLLGKIRSSLEGLVLPGFSRRMILSAYADDVVVFIKDQRDADLLNNIVKRFSKASAARVNWKKSEALAVGEWRGGLPVLPQSLVWRKDGFKYLGIYLGQESIVQKNWEGVTEKIEGKLSKWKWLLPQMSFKGRVLVLNNLIASQLWHRLTCLDPPSGFLANLQKKMVDFFWGGLHWVPQGVLFLPREEGGQGLVHLASRTTTFRLQFLQKYLTGPEFLVWRDVASCIFRRANNLGMDTALFLIDSKFLKLNGLPPFYQGVFKSWALFNHKRCPQSFSLYWLLREPLIYRARLDISSSGTPGLMGALLKARVLCLQQLVDAVGPTLSDAPALGSLLGLHSVRMARRLLELWNQRLTEEERSHLTDYSQKEVEPDPANPFPEIYLSPGLGELTGPLLATTRPEALTLHEADKKTLYFNCVKGINRSGLCDGLPTVWSNRLGQNGPGPQWRILYKPPLKKRTADLQWRILHGAVASNAFISVINPTVLSKCPFCDLRETIYHVFTECKRLTSFFSLLTSVFSLFNVVFTEKIFIMGAAYKK</sequence>
<dbReference type="InterPro" id="IPR036691">
    <property type="entry name" value="Endo/exonu/phosph_ase_sf"/>
</dbReference>
<dbReference type="InterPro" id="IPR043502">
    <property type="entry name" value="DNA/RNA_pol_sf"/>
</dbReference>
<dbReference type="InterPro" id="IPR000477">
    <property type="entry name" value="RT_dom"/>
</dbReference>
<name>A0AAQ4RMD0_GASAC</name>
<dbReference type="GeneTree" id="ENSGT00940000163737"/>
<dbReference type="SUPFAM" id="SSF56219">
    <property type="entry name" value="DNase I-like"/>
    <property type="match status" value="1"/>
</dbReference>
<dbReference type="Pfam" id="PF00078">
    <property type="entry name" value="RVT_1"/>
    <property type="match status" value="1"/>
</dbReference>
<keyword evidence="3" id="KW-1185">Reference proteome</keyword>
<reference evidence="2" key="3">
    <citation type="submission" date="2025-09" db="UniProtKB">
        <authorList>
            <consortium name="Ensembl"/>
        </authorList>
    </citation>
    <scope>IDENTIFICATION</scope>
</reference>
<feature type="domain" description="Reverse transcriptase" evidence="1">
    <location>
        <begin position="367"/>
        <end position="637"/>
    </location>
</feature>
<dbReference type="PROSITE" id="PS50878">
    <property type="entry name" value="RT_POL"/>
    <property type="match status" value="1"/>
</dbReference>
<evidence type="ECO:0000313" key="2">
    <source>
        <dbReference type="Ensembl" id="ENSGACP00000064936.1"/>
    </source>
</evidence>
<dbReference type="PANTHER" id="PTHR19446">
    <property type="entry name" value="REVERSE TRANSCRIPTASES"/>
    <property type="match status" value="1"/>
</dbReference>
<dbReference type="Proteomes" id="UP000007635">
    <property type="component" value="Chromosome VII"/>
</dbReference>
<dbReference type="CDD" id="cd01650">
    <property type="entry name" value="RT_nLTR_like"/>
    <property type="match status" value="1"/>
</dbReference>
<proteinExistence type="predicted"/>
<evidence type="ECO:0000313" key="3">
    <source>
        <dbReference type="Proteomes" id="UP000007635"/>
    </source>
</evidence>
<reference evidence="2" key="2">
    <citation type="submission" date="2025-08" db="UniProtKB">
        <authorList>
            <consortium name="Ensembl"/>
        </authorList>
    </citation>
    <scope>IDENTIFICATION</scope>
</reference>
<accession>A0AAQ4RMD0</accession>